<dbReference type="Pfam" id="PF17919">
    <property type="entry name" value="RT_RNaseH_2"/>
    <property type="match status" value="1"/>
</dbReference>
<dbReference type="PROSITE" id="PS50878">
    <property type="entry name" value="RT_POL"/>
    <property type="match status" value="1"/>
</dbReference>
<dbReference type="Pfam" id="PF00078">
    <property type="entry name" value="RVT_1"/>
    <property type="match status" value="1"/>
</dbReference>
<dbReference type="InterPro" id="IPR000477">
    <property type="entry name" value="RT_dom"/>
</dbReference>
<dbReference type="PANTHER" id="PTHR33064:SF37">
    <property type="entry name" value="RIBONUCLEASE H"/>
    <property type="match status" value="1"/>
</dbReference>
<dbReference type="InterPro" id="IPR043502">
    <property type="entry name" value="DNA/RNA_pol_sf"/>
</dbReference>
<dbReference type="Gene3D" id="3.30.70.270">
    <property type="match status" value="1"/>
</dbReference>
<dbReference type="Proteomes" id="UP001274896">
    <property type="component" value="Unassembled WGS sequence"/>
</dbReference>
<evidence type="ECO:0000313" key="4">
    <source>
        <dbReference type="EMBL" id="KAK3516146.1"/>
    </source>
</evidence>
<dbReference type="InterPro" id="IPR043128">
    <property type="entry name" value="Rev_trsase/Diguanyl_cyclase"/>
</dbReference>
<feature type="domain" description="Reverse transcriptase" evidence="3">
    <location>
        <begin position="1"/>
        <end position="91"/>
    </location>
</feature>
<reference evidence="4" key="1">
    <citation type="submission" date="2023-06" db="EMBL/GenBank/DDBJ databases">
        <title>Male Hemibagrus guttatus genome.</title>
        <authorList>
            <person name="Bian C."/>
        </authorList>
    </citation>
    <scope>NUCLEOTIDE SEQUENCE</scope>
    <source>
        <strain evidence="4">Male_cb2023</strain>
        <tissue evidence="4">Muscle</tissue>
    </source>
</reference>
<dbReference type="GO" id="GO:0004523">
    <property type="term" value="F:RNA-DNA hybrid ribonuclease activity"/>
    <property type="evidence" value="ECO:0007669"/>
    <property type="project" value="UniProtKB-EC"/>
</dbReference>
<protein>
    <recommendedName>
        <fullName evidence="2">ribonuclease H</fullName>
        <ecNumber evidence="2">3.1.26.4</ecNumber>
    </recommendedName>
</protein>
<dbReference type="FunFam" id="3.30.70.270:FF:000003">
    <property type="entry name" value="Transposon Ty3-G Gag-Pol polyprotein"/>
    <property type="match status" value="1"/>
</dbReference>
<evidence type="ECO:0000256" key="1">
    <source>
        <dbReference type="ARBA" id="ARBA00010879"/>
    </source>
</evidence>
<sequence length="203" mass="23298">MRGHYEYLVMPYGLTKAPAVFQAFINEIFKDLINRCFIAYIDNILIFSTSYDDHVHHVQIVLPRLLQHQLYAKSEKCEFHKDTITFLSSIANPLTSFLQHKPRRLYWMEQAQAAFTQLKRSFTTAPILIHPDPCLPFIIEVDASSCLIGVVLPECHGNPGKVYPCAYFSQKLTLAKANYDVGNQELLSIKAALVEWRHWLEGA</sequence>
<dbReference type="CDD" id="cd01647">
    <property type="entry name" value="RT_LTR"/>
    <property type="match status" value="1"/>
</dbReference>
<comment type="similarity">
    <text evidence="1">Belongs to the beta type-B retroviral polymerase family. HERV class-II K(HML-2) pol subfamily.</text>
</comment>
<dbReference type="InterPro" id="IPR051320">
    <property type="entry name" value="Viral_Replic_Matur_Polypro"/>
</dbReference>
<dbReference type="EMBL" id="JAUCMX010000019">
    <property type="protein sequence ID" value="KAK3516146.1"/>
    <property type="molecule type" value="Genomic_DNA"/>
</dbReference>
<keyword evidence="5" id="KW-1185">Reference proteome</keyword>
<dbReference type="EC" id="3.1.26.4" evidence="2"/>
<dbReference type="PANTHER" id="PTHR33064">
    <property type="entry name" value="POL PROTEIN"/>
    <property type="match status" value="1"/>
</dbReference>
<proteinExistence type="inferred from homology"/>
<dbReference type="AlphaFoldDB" id="A0AAE0Q908"/>
<organism evidence="4 5">
    <name type="scientific">Hemibagrus guttatus</name>
    <dbReference type="NCBI Taxonomy" id="175788"/>
    <lineage>
        <taxon>Eukaryota</taxon>
        <taxon>Metazoa</taxon>
        <taxon>Chordata</taxon>
        <taxon>Craniata</taxon>
        <taxon>Vertebrata</taxon>
        <taxon>Euteleostomi</taxon>
        <taxon>Actinopterygii</taxon>
        <taxon>Neopterygii</taxon>
        <taxon>Teleostei</taxon>
        <taxon>Ostariophysi</taxon>
        <taxon>Siluriformes</taxon>
        <taxon>Bagridae</taxon>
        <taxon>Hemibagrus</taxon>
    </lineage>
</organism>
<dbReference type="SUPFAM" id="SSF56672">
    <property type="entry name" value="DNA/RNA polymerases"/>
    <property type="match status" value="1"/>
</dbReference>
<gene>
    <name evidence="4" type="ORF">QTP70_005403</name>
</gene>
<name>A0AAE0Q908_9TELE</name>
<evidence type="ECO:0000313" key="5">
    <source>
        <dbReference type="Proteomes" id="UP001274896"/>
    </source>
</evidence>
<evidence type="ECO:0000256" key="2">
    <source>
        <dbReference type="ARBA" id="ARBA00012180"/>
    </source>
</evidence>
<comment type="caution">
    <text evidence="4">The sequence shown here is derived from an EMBL/GenBank/DDBJ whole genome shotgun (WGS) entry which is preliminary data.</text>
</comment>
<dbReference type="InterPro" id="IPR041577">
    <property type="entry name" value="RT_RNaseH_2"/>
</dbReference>
<accession>A0AAE0Q908</accession>
<evidence type="ECO:0000259" key="3">
    <source>
        <dbReference type="PROSITE" id="PS50878"/>
    </source>
</evidence>